<dbReference type="Gene3D" id="3.40.50.1820">
    <property type="entry name" value="alpha/beta hydrolase"/>
    <property type="match status" value="1"/>
</dbReference>
<accession>A0A095X4L1</accession>
<dbReference type="EMBL" id="JRMW01000025">
    <property type="protein sequence ID" value="KGF04758.1"/>
    <property type="molecule type" value="Genomic_DNA"/>
</dbReference>
<evidence type="ECO:0000313" key="3">
    <source>
        <dbReference type="Proteomes" id="UP000029579"/>
    </source>
</evidence>
<dbReference type="InterPro" id="IPR029058">
    <property type="entry name" value="AB_hydrolase_fold"/>
</dbReference>
<dbReference type="PANTHER" id="PTHR43358:SF4">
    <property type="entry name" value="ALPHA_BETA HYDROLASE FOLD-1 DOMAIN-CONTAINING PROTEIN"/>
    <property type="match status" value="1"/>
</dbReference>
<evidence type="ECO:0000313" key="2">
    <source>
        <dbReference type="EMBL" id="KGF04758.1"/>
    </source>
</evidence>
<sequence length="311" mass="34560">MKKKIIKIIGLIIVLLCLGFLGFIGKASFDGLTNIASREETQKNINSYRDKYESFAKGKSIEEIKIKSSQKDHDIPAIFIKNPDAKGLAVMVHGMGGTKYSLYGPGQAFYDLGYSLLIYDQRNSGDNEATYNTFGILESFDALDAISYGKNTLDAQEIILYGESYGGATALIAASRDSSLIDYLILDSPVSDSNEFADKVYKQVEEEQGLPIGLMKFMTNIFLKAKLGFTLKDIDASKWAKEADINPPVLIINSDNDKVTPVHMGEDIYKSIRGDKKEIYTAKGFGHTKFAEENPQGFKDVISNFLKNYRN</sequence>
<organism evidence="2 3">
    <name type="scientific">Anaerococcus lactolyticus S7-1-13</name>
    <dbReference type="NCBI Taxonomy" id="1284686"/>
    <lineage>
        <taxon>Bacteria</taxon>
        <taxon>Bacillati</taxon>
        <taxon>Bacillota</taxon>
        <taxon>Tissierellia</taxon>
        <taxon>Tissierellales</taxon>
        <taxon>Peptoniphilaceae</taxon>
        <taxon>Anaerococcus</taxon>
    </lineage>
</organism>
<comment type="caution">
    <text evidence="2">The sequence shown here is derived from an EMBL/GenBank/DDBJ whole genome shotgun (WGS) entry which is preliminary data.</text>
</comment>
<dbReference type="AlphaFoldDB" id="A0A095X4L1"/>
<proteinExistence type="predicted"/>
<name>A0A095X4L1_9FIRM</name>
<dbReference type="eggNOG" id="COG1073">
    <property type="taxonomic scope" value="Bacteria"/>
</dbReference>
<gene>
    <name evidence="2" type="ORF">HMPREF1630_02845</name>
</gene>
<reference evidence="2 3" key="1">
    <citation type="submission" date="2014-07" db="EMBL/GenBank/DDBJ databases">
        <authorList>
            <person name="McCorrison J."/>
            <person name="Sanka R."/>
            <person name="Torralba M."/>
            <person name="Gillis M."/>
            <person name="Haft D.H."/>
            <person name="Methe B."/>
            <person name="Sutton G."/>
            <person name="Nelson K.E."/>
        </authorList>
    </citation>
    <scope>NUCLEOTIDE SEQUENCE [LARGE SCALE GENOMIC DNA]</scope>
    <source>
        <strain evidence="2 3">S7-1-13</strain>
    </source>
</reference>
<dbReference type="Proteomes" id="UP000029579">
    <property type="component" value="Unassembled WGS sequence"/>
</dbReference>
<dbReference type="PANTHER" id="PTHR43358">
    <property type="entry name" value="ALPHA/BETA-HYDROLASE"/>
    <property type="match status" value="1"/>
</dbReference>
<dbReference type="InterPro" id="IPR052920">
    <property type="entry name" value="DNA-binding_regulatory"/>
</dbReference>
<dbReference type="SUPFAM" id="SSF53474">
    <property type="entry name" value="alpha/beta-Hydrolases"/>
    <property type="match status" value="1"/>
</dbReference>
<dbReference type="InterPro" id="IPR000073">
    <property type="entry name" value="AB_hydrolase_1"/>
</dbReference>
<feature type="domain" description="AB hydrolase-1" evidence="1">
    <location>
        <begin position="90"/>
        <end position="203"/>
    </location>
</feature>
<evidence type="ECO:0000259" key="1">
    <source>
        <dbReference type="Pfam" id="PF00561"/>
    </source>
</evidence>
<dbReference type="RefSeq" id="WP_037326833.1">
    <property type="nucleotide sequence ID" value="NZ_JRMW01000025.1"/>
</dbReference>
<protein>
    <submittedName>
        <fullName evidence="2">Family S9 peptidase</fullName>
    </submittedName>
</protein>
<dbReference type="Pfam" id="PF00561">
    <property type="entry name" value="Abhydrolase_1"/>
    <property type="match status" value="1"/>
</dbReference>
<dbReference type="OrthoDB" id="9776685at2"/>